<keyword evidence="5" id="KW-1185">Reference proteome</keyword>
<evidence type="ECO:0000313" key="5">
    <source>
        <dbReference type="Proteomes" id="UP000663828"/>
    </source>
</evidence>
<organism evidence="3 6">
    <name type="scientific">Adineta ricciae</name>
    <name type="common">Rotifer</name>
    <dbReference type="NCBI Taxonomy" id="249248"/>
    <lineage>
        <taxon>Eukaryota</taxon>
        <taxon>Metazoa</taxon>
        <taxon>Spiralia</taxon>
        <taxon>Gnathifera</taxon>
        <taxon>Rotifera</taxon>
        <taxon>Eurotatoria</taxon>
        <taxon>Bdelloidea</taxon>
        <taxon>Adinetida</taxon>
        <taxon>Adinetidae</taxon>
        <taxon>Adineta</taxon>
    </lineage>
</organism>
<evidence type="ECO:0000256" key="1">
    <source>
        <dbReference type="SAM" id="MobiDB-lite"/>
    </source>
</evidence>
<feature type="region of interest" description="Disordered" evidence="1">
    <location>
        <begin position="35"/>
        <end position="61"/>
    </location>
</feature>
<feature type="signal peptide" evidence="2">
    <location>
        <begin position="1"/>
        <end position="26"/>
    </location>
</feature>
<gene>
    <name evidence="3" type="ORF">EDS130_LOCUS10561</name>
    <name evidence="4" type="ORF">XAT740_LOCUS25492</name>
</gene>
<dbReference type="Proteomes" id="UP000663852">
    <property type="component" value="Unassembled WGS sequence"/>
</dbReference>
<accession>A0A814ASE6</accession>
<evidence type="ECO:0000313" key="3">
    <source>
        <dbReference type="EMBL" id="CAF0916919.1"/>
    </source>
</evidence>
<evidence type="ECO:0000256" key="2">
    <source>
        <dbReference type="SAM" id="SignalP"/>
    </source>
</evidence>
<feature type="chain" id="PRO_5036223836" evidence="2">
    <location>
        <begin position="27"/>
        <end position="121"/>
    </location>
</feature>
<evidence type="ECO:0000313" key="4">
    <source>
        <dbReference type="EMBL" id="CAF1236185.1"/>
    </source>
</evidence>
<evidence type="ECO:0000313" key="6">
    <source>
        <dbReference type="Proteomes" id="UP000663852"/>
    </source>
</evidence>
<name>A0A814ASE6_ADIRI</name>
<dbReference type="OrthoDB" id="9975440at2759"/>
<dbReference type="Proteomes" id="UP000663828">
    <property type="component" value="Unassembled WGS sequence"/>
</dbReference>
<reference evidence="3" key="1">
    <citation type="submission" date="2021-02" db="EMBL/GenBank/DDBJ databases">
        <authorList>
            <person name="Nowell W R."/>
        </authorList>
    </citation>
    <scope>NUCLEOTIDE SEQUENCE</scope>
</reference>
<keyword evidence="2" id="KW-0732">Signal</keyword>
<dbReference type="EMBL" id="CAJNOJ010000037">
    <property type="protein sequence ID" value="CAF0916919.1"/>
    <property type="molecule type" value="Genomic_DNA"/>
</dbReference>
<dbReference type="EMBL" id="CAJNOR010002022">
    <property type="protein sequence ID" value="CAF1236185.1"/>
    <property type="molecule type" value="Genomic_DNA"/>
</dbReference>
<dbReference type="AlphaFoldDB" id="A0A814ASE6"/>
<proteinExistence type="predicted"/>
<sequence>MKLSYSLFIFASCVLVLVFQIACLDAAALPNEKSAMVESSASDENDASVRNKKEANGIAPQQTIPVPLRRHHLKFGVLGKRYAYGYLGKRTEVPEFEEDFEDWLNNLRERRAGRPQYGLLG</sequence>
<comment type="caution">
    <text evidence="3">The sequence shown here is derived from an EMBL/GenBank/DDBJ whole genome shotgun (WGS) entry which is preliminary data.</text>
</comment>
<protein>
    <submittedName>
        <fullName evidence="3">Uncharacterized protein</fullName>
    </submittedName>
</protein>